<evidence type="ECO:0000313" key="2">
    <source>
        <dbReference type="Proteomes" id="UP001619887"/>
    </source>
</evidence>
<organism evidence="1 2">
    <name type="scientific">Pagothenia borchgrevinki</name>
    <name type="common">Bald rockcod</name>
    <name type="synonym">Trematomus borchgrevinki</name>
    <dbReference type="NCBI Taxonomy" id="8213"/>
    <lineage>
        <taxon>Eukaryota</taxon>
        <taxon>Metazoa</taxon>
        <taxon>Chordata</taxon>
        <taxon>Craniata</taxon>
        <taxon>Vertebrata</taxon>
        <taxon>Euteleostomi</taxon>
        <taxon>Actinopterygii</taxon>
        <taxon>Neopterygii</taxon>
        <taxon>Teleostei</taxon>
        <taxon>Neoteleostei</taxon>
        <taxon>Acanthomorphata</taxon>
        <taxon>Eupercaria</taxon>
        <taxon>Perciformes</taxon>
        <taxon>Notothenioidei</taxon>
        <taxon>Nototheniidae</taxon>
        <taxon>Pagothenia</taxon>
    </lineage>
</organism>
<keyword evidence="2" id="KW-1185">Reference proteome</keyword>
<sequence>MPSKVKASSPLYHFKRETF</sequence>
<accession>A0ABD2GS50</accession>
<protein>
    <submittedName>
        <fullName evidence="1">Uncharacterized protein</fullName>
    </submittedName>
</protein>
<evidence type="ECO:0000313" key="1">
    <source>
        <dbReference type="EMBL" id="KAL3057007.1"/>
    </source>
</evidence>
<name>A0ABD2GS50_PAGBO</name>
<dbReference type="EMBL" id="JBIYXZ010002075">
    <property type="protein sequence ID" value="KAL3057007.1"/>
    <property type="molecule type" value="Genomic_DNA"/>
</dbReference>
<reference evidence="1 2" key="2">
    <citation type="journal article" date="2024" name="G3 (Bethesda)">
        <title>The genome of the cryopelagic Antarctic bald notothen, Trematomus borchgrevinki.</title>
        <authorList>
            <person name="Rayamajhi N."/>
            <person name="Rivera-Colon A.G."/>
            <person name="Minhas B.F."/>
            <person name="Cheng C.C."/>
            <person name="Catchen J.M."/>
        </authorList>
    </citation>
    <scope>NUCLEOTIDE SEQUENCE [LARGE SCALE GENOMIC DNA]</scope>
    <source>
        <strain evidence="1">AGRC-2024</strain>
    </source>
</reference>
<dbReference type="Proteomes" id="UP001619887">
    <property type="component" value="Unassembled WGS sequence"/>
</dbReference>
<comment type="caution">
    <text evidence="1">The sequence shown here is derived from an EMBL/GenBank/DDBJ whole genome shotgun (WGS) entry which is preliminary data.</text>
</comment>
<reference evidence="1 2" key="1">
    <citation type="journal article" date="2022" name="G3 (Bethesda)">
        <title>Evaluating Illumina-, Nanopore-, and PacBio-based genome assembly strategies with the bald notothen, Trematomus borchgrevinki.</title>
        <authorList>
            <person name="Rayamajhi N."/>
            <person name="Cheng C.C."/>
            <person name="Catchen J.M."/>
        </authorList>
    </citation>
    <scope>NUCLEOTIDE SEQUENCE [LARGE SCALE GENOMIC DNA]</scope>
    <source>
        <strain evidence="1">AGRC-2024</strain>
    </source>
</reference>
<proteinExistence type="predicted"/>
<gene>
    <name evidence="1" type="ORF">OYC64_007484</name>
</gene>
<dbReference type="AlphaFoldDB" id="A0ABD2GS50"/>